<keyword evidence="1" id="KW-0812">Transmembrane</keyword>
<dbReference type="RefSeq" id="WP_150024000.1">
    <property type="nucleotide sequence ID" value="NZ_VWOJ01000005.1"/>
</dbReference>
<name>A0A5M6ZFH1_9PROT</name>
<evidence type="ECO:0000313" key="2">
    <source>
        <dbReference type="EMBL" id="KAA5800981.1"/>
    </source>
</evidence>
<proteinExistence type="predicted"/>
<organism evidence="2 3">
    <name type="scientific">Alkalicaulis satelles</name>
    <dbReference type="NCBI Taxonomy" id="2609175"/>
    <lineage>
        <taxon>Bacteria</taxon>
        <taxon>Pseudomonadati</taxon>
        <taxon>Pseudomonadota</taxon>
        <taxon>Alphaproteobacteria</taxon>
        <taxon>Maricaulales</taxon>
        <taxon>Maricaulaceae</taxon>
        <taxon>Alkalicaulis</taxon>
    </lineage>
</organism>
<dbReference type="AlphaFoldDB" id="A0A5M6ZFH1"/>
<evidence type="ECO:0000256" key="1">
    <source>
        <dbReference type="SAM" id="Phobius"/>
    </source>
</evidence>
<dbReference type="Proteomes" id="UP000325122">
    <property type="component" value="Unassembled WGS sequence"/>
</dbReference>
<keyword evidence="3" id="KW-1185">Reference proteome</keyword>
<feature type="transmembrane region" description="Helical" evidence="1">
    <location>
        <begin position="38"/>
        <end position="66"/>
    </location>
</feature>
<sequence>MSRTKNFRIAFAAITILALIAAWAGVGAAYFLDAPRSVFVLAVVAAAFATEGAFWIILFLLGWSAVANRHWLLRLITRRNAGRPATQPQER</sequence>
<gene>
    <name evidence="2" type="ORF">F1654_13040</name>
</gene>
<accession>A0A5M6ZFH1</accession>
<keyword evidence="1" id="KW-0472">Membrane</keyword>
<protein>
    <submittedName>
        <fullName evidence="2">Uncharacterized protein</fullName>
    </submittedName>
</protein>
<dbReference type="EMBL" id="VWOJ01000005">
    <property type="protein sequence ID" value="KAA5800981.1"/>
    <property type="molecule type" value="Genomic_DNA"/>
</dbReference>
<evidence type="ECO:0000313" key="3">
    <source>
        <dbReference type="Proteomes" id="UP000325122"/>
    </source>
</evidence>
<reference evidence="2 3" key="1">
    <citation type="submission" date="2019-09" db="EMBL/GenBank/DDBJ databases">
        <authorList>
            <person name="Kevbrin V."/>
            <person name="Grouzdev D.S."/>
        </authorList>
    </citation>
    <scope>NUCLEOTIDE SEQUENCE [LARGE SCALE GENOMIC DNA]</scope>
    <source>
        <strain evidence="2 3">G-192</strain>
    </source>
</reference>
<keyword evidence="1" id="KW-1133">Transmembrane helix</keyword>
<comment type="caution">
    <text evidence="2">The sequence shown here is derived from an EMBL/GenBank/DDBJ whole genome shotgun (WGS) entry which is preliminary data.</text>
</comment>